<gene>
    <name evidence="1" type="ORF">GJ654_08800</name>
</gene>
<name>A0A6N8DPI4_RHOAC</name>
<dbReference type="Proteomes" id="UP000439113">
    <property type="component" value="Unassembled WGS sequence"/>
</dbReference>
<evidence type="ECO:0000313" key="2">
    <source>
        <dbReference type="Proteomes" id="UP000439113"/>
    </source>
</evidence>
<evidence type="ECO:0000313" key="1">
    <source>
        <dbReference type="EMBL" id="MTV31091.1"/>
    </source>
</evidence>
<sequence length="68" mass="7310">MTVAVIIGIFHKLIALTTLSEETVLSEYVANVREQAKIKPKITDAYATPALTSENSSFTIGVAVITET</sequence>
<proteinExistence type="predicted"/>
<comment type="caution">
    <text evidence="1">The sequence shown here is derived from an EMBL/GenBank/DDBJ whole genome shotgun (WGS) entry which is preliminary data.</text>
</comment>
<organism evidence="1 2">
    <name type="scientific">Rhodoblastus acidophilus</name>
    <name type="common">Rhodopseudomonas acidophila</name>
    <dbReference type="NCBI Taxonomy" id="1074"/>
    <lineage>
        <taxon>Bacteria</taxon>
        <taxon>Pseudomonadati</taxon>
        <taxon>Pseudomonadota</taxon>
        <taxon>Alphaproteobacteria</taxon>
        <taxon>Hyphomicrobiales</taxon>
        <taxon>Rhodoblastaceae</taxon>
        <taxon>Rhodoblastus</taxon>
    </lineage>
</organism>
<reference evidence="1 2" key="1">
    <citation type="submission" date="2019-11" db="EMBL/GenBank/DDBJ databases">
        <title>Whole-genome sequence of a Rhodoblastus acidophilus DSM 142.</title>
        <authorList>
            <person name="Kyndt J.A."/>
            <person name="Meyer T.E."/>
        </authorList>
    </citation>
    <scope>NUCLEOTIDE SEQUENCE [LARGE SCALE GENOMIC DNA]</scope>
    <source>
        <strain evidence="1 2">DSM 142</strain>
    </source>
</reference>
<dbReference type="RefSeq" id="WP_155445786.1">
    <property type="nucleotide sequence ID" value="NZ_JAOQNR010000006.1"/>
</dbReference>
<dbReference type="AlphaFoldDB" id="A0A6N8DPI4"/>
<accession>A0A6N8DPI4</accession>
<protein>
    <submittedName>
        <fullName evidence="1">Uncharacterized protein</fullName>
    </submittedName>
</protein>
<dbReference type="EMBL" id="WNKS01000006">
    <property type="protein sequence ID" value="MTV31091.1"/>
    <property type="molecule type" value="Genomic_DNA"/>
</dbReference>